<organism evidence="1 2">
    <name type="scientific">Suillus subaureus</name>
    <dbReference type="NCBI Taxonomy" id="48587"/>
    <lineage>
        <taxon>Eukaryota</taxon>
        <taxon>Fungi</taxon>
        <taxon>Dikarya</taxon>
        <taxon>Basidiomycota</taxon>
        <taxon>Agaricomycotina</taxon>
        <taxon>Agaricomycetes</taxon>
        <taxon>Agaricomycetidae</taxon>
        <taxon>Boletales</taxon>
        <taxon>Suillineae</taxon>
        <taxon>Suillaceae</taxon>
        <taxon>Suillus</taxon>
    </lineage>
</organism>
<comment type="caution">
    <text evidence="1">The sequence shown here is derived from an EMBL/GenBank/DDBJ whole genome shotgun (WGS) entry which is preliminary data.</text>
</comment>
<protein>
    <submittedName>
        <fullName evidence="1">Uncharacterized protein</fullName>
    </submittedName>
</protein>
<evidence type="ECO:0000313" key="2">
    <source>
        <dbReference type="Proteomes" id="UP000807769"/>
    </source>
</evidence>
<dbReference type="EMBL" id="JABBWG010000192">
    <property type="protein sequence ID" value="KAG1797949.1"/>
    <property type="molecule type" value="Genomic_DNA"/>
</dbReference>
<gene>
    <name evidence="1" type="ORF">BJ212DRAFT_1305854</name>
</gene>
<dbReference type="AlphaFoldDB" id="A0A9P7DLS9"/>
<reference evidence="1" key="1">
    <citation type="journal article" date="2020" name="New Phytol.">
        <title>Comparative genomics reveals dynamic genome evolution in host specialist ectomycorrhizal fungi.</title>
        <authorList>
            <person name="Lofgren L.A."/>
            <person name="Nguyen N.H."/>
            <person name="Vilgalys R."/>
            <person name="Ruytinx J."/>
            <person name="Liao H.L."/>
            <person name="Branco S."/>
            <person name="Kuo A."/>
            <person name="LaButti K."/>
            <person name="Lipzen A."/>
            <person name="Andreopoulos W."/>
            <person name="Pangilinan J."/>
            <person name="Riley R."/>
            <person name="Hundley H."/>
            <person name="Na H."/>
            <person name="Barry K."/>
            <person name="Grigoriev I.V."/>
            <person name="Stajich J.E."/>
            <person name="Kennedy P.G."/>
        </authorList>
    </citation>
    <scope>NUCLEOTIDE SEQUENCE</scope>
    <source>
        <strain evidence="1">MN1</strain>
    </source>
</reference>
<proteinExistence type="predicted"/>
<name>A0A9P7DLS9_9AGAM</name>
<dbReference type="Proteomes" id="UP000807769">
    <property type="component" value="Unassembled WGS sequence"/>
</dbReference>
<evidence type="ECO:0000313" key="1">
    <source>
        <dbReference type="EMBL" id="KAG1797949.1"/>
    </source>
</evidence>
<sequence length="104" mass="11741">MNKEPKEWAYWLSSSTEDSSTTDEGCADDATCEGRTWSIRLEEDMFWTRIGGVWSLLELEWFVSRRAQDGQPAAAVLLLKRSRCAAVGMAMVGHRLQVVGFRVV</sequence>
<dbReference type="GeneID" id="64627803"/>
<accession>A0A9P7DLS9</accession>
<keyword evidence="2" id="KW-1185">Reference proteome</keyword>
<dbReference type="OrthoDB" id="1748564at2759"/>
<dbReference type="RefSeq" id="XP_041185547.1">
    <property type="nucleotide sequence ID" value="XM_041333786.1"/>
</dbReference>